<comment type="caution">
    <text evidence="1">The sequence shown here is derived from an EMBL/GenBank/DDBJ whole genome shotgun (WGS) entry which is preliminary data.</text>
</comment>
<dbReference type="EMBL" id="JAAQQR010000014">
    <property type="protein sequence ID" value="NID06991.1"/>
    <property type="molecule type" value="Genomic_DNA"/>
</dbReference>
<accession>A0ABX0QC11</accession>
<dbReference type="Proteomes" id="UP001429601">
    <property type="component" value="Unassembled WGS sequence"/>
</dbReference>
<name>A0ABX0QC11_9GAMM</name>
<dbReference type="RefSeq" id="WP_167129764.1">
    <property type="nucleotide sequence ID" value="NZ_JAAQQR010000014.1"/>
</dbReference>
<gene>
    <name evidence="1" type="ORF">HBF26_19050</name>
</gene>
<reference evidence="1 2" key="1">
    <citation type="journal article" date="2011" name="Curr. Microbiol.">
        <title>Luteibacter jiangsuensis sp. nov.: a methamidophos-degrading bacterium isolated from a methamidophos-manufacturing factory.</title>
        <authorList>
            <person name="Wang L."/>
            <person name="Wang G.L."/>
            <person name="Li S.P."/>
            <person name="Jiang J.D."/>
        </authorList>
    </citation>
    <scope>NUCLEOTIDE SEQUENCE [LARGE SCALE GENOMIC DNA]</scope>
    <source>
        <strain evidence="1 2">CGMCC 1.10133</strain>
    </source>
</reference>
<sequence length="171" mass="18923">MSLLQHLGFIAFATGAGGATLSCPVEKAHYRYTVSKSNGTADFIAVSHPMEGMGDRVALHIHFPKINGYKAPDFHDWFLFNQGNGPTIDLIESPRSDAPDWRSSKDPNKPGVLSDLEYFAWNEDHKVIYEAPSPGSKAPKYIFLPGLATSLLQEKHMSIGWGMFKLDKCDP</sequence>
<evidence type="ECO:0000313" key="2">
    <source>
        <dbReference type="Proteomes" id="UP001429601"/>
    </source>
</evidence>
<keyword evidence="2" id="KW-1185">Reference proteome</keyword>
<evidence type="ECO:0000313" key="1">
    <source>
        <dbReference type="EMBL" id="NID06991.1"/>
    </source>
</evidence>
<organism evidence="1 2">
    <name type="scientific">Luteibacter jiangsuensis</name>
    <dbReference type="NCBI Taxonomy" id="637577"/>
    <lineage>
        <taxon>Bacteria</taxon>
        <taxon>Pseudomonadati</taxon>
        <taxon>Pseudomonadota</taxon>
        <taxon>Gammaproteobacteria</taxon>
        <taxon>Lysobacterales</taxon>
        <taxon>Rhodanobacteraceae</taxon>
        <taxon>Luteibacter</taxon>
    </lineage>
</organism>
<protein>
    <submittedName>
        <fullName evidence="1">Uncharacterized protein</fullName>
    </submittedName>
</protein>
<proteinExistence type="predicted"/>